<feature type="compositionally biased region" description="Basic and acidic residues" evidence="7">
    <location>
        <begin position="232"/>
        <end position="253"/>
    </location>
</feature>
<feature type="coiled-coil region" evidence="6">
    <location>
        <begin position="100"/>
        <end position="127"/>
    </location>
</feature>
<feature type="domain" description="RsgI N-terminal anti-sigma" evidence="9">
    <location>
        <begin position="1"/>
        <end position="47"/>
    </location>
</feature>
<name>A0A1M6QIG9_9FIRM</name>
<feature type="region of interest" description="Disordered" evidence="7">
    <location>
        <begin position="232"/>
        <end position="322"/>
    </location>
</feature>
<evidence type="ECO:0000256" key="2">
    <source>
        <dbReference type="ARBA" id="ARBA00022475"/>
    </source>
</evidence>
<evidence type="ECO:0000256" key="4">
    <source>
        <dbReference type="ARBA" id="ARBA00022989"/>
    </source>
</evidence>
<organism evidence="10 11">
    <name type="scientific">Anaerobranca californiensis DSM 14826</name>
    <dbReference type="NCBI Taxonomy" id="1120989"/>
    <lineage>
        <taxon>Bacteria</taxon>
        <taxon>Bacillati</taxon>
        <taxon>Bacillota</taxon>
        <taxon>Clostridia</taxon>
        <taxon>Eubacteriales</taxon>
        <taxon>Proteinivoracaceae</taxon>
        <taxon>Anaerobranca</taxon>
    </lineage>
</organism>
<dbReference type="Pfam" id="PF12791">
    <property type="entry name" value="RsgI_N"/>
    <property type="match status" value="1"/>
</dbReference>
<dbReference type="OrthoDB" id="9800626at2"/>
<evidence type="ECO:0000256" key="5">
    <source>
        <dbReference type="ARBA" id="ARBA00023136"/>
    </source>
</evidence>
<dbReference type="PROSITE" id="PS51849">
    <property type="entry name" value="RSGI_N"/>
    <property type="match status" value="1"/>
</dbReference>
<feature type="compositionally biased region" description="Basic and acidic residues" evidence="7">
    <location>
        <begin position="260"/>
        <end position="280"/>
    </location>
</feature>
<comment type="subcellular location">
    <subcellularLocation>
        <location evidence="1">Cell membrane</location>
        <topology evidence="1">Single-pass membrane protein</topology>
    </subcellularLocation>
</comment>
<keyword evidence="3 8" id="KW-0812">Transmembrane</keyword>
<evidence type="ECO:0000256" key="8">
    <source>
        <dbReference type="SAM" id="Phobius"/>
    </source>
</evidence>
<accession>A0A1M6QIG9</accession>
<dbReference type="GO" id="GO:0005886">
    <property type="term" value="C:plasma membrane"/>
    <property type="evidence" value="ECO:0007669"/>
    <property type="project" value="UniProtKB-SubCell"/>
</dbReference>
<dbReference type="Pfam" id="PF23750">
    <property type="entry name" value="RsgI_M"/>
    <property type="match status" value="1"/>
</dbReference>
<dbReference type="STRING" id="1120989.SAMN02745227_01761"/>
<proteinExistence type="predicted"/>
<keyword evidence="5 8" id="KW-0472">Membrane</keyword>
<evidence type="ECO:0000259" key="9">
    <source>
        <dbReference type="PROSITE" id="PS51849"/>
    </source>
</evidence>
<dbReference type="InterPro" id="IPR024449">
    <property type="entry name" value="Anti-sigma_RsgI_N"/>
</dbReference>
<dbReference type="EMBL" id="FRAI01000021">
    <property type="protein sequence ID" value="SHK19996.1"/>
    <property type="molecule type" value="Genomic_DNA"/>
</dbReference>
<reference evidence="11" key="1">
    <citation type="submission" date="2016-11" db="EMBL/GenBank/DDBJ databases">
        <authorList>
            <person name="Varghese N."/>
            <person name="Submissions S."/>
        </authorList>
    </citation>
    <scope>NUCLEOTIDE SEQUENCE [LARGE SCALE GENOMIC DNA]</scope>
    <source>
        <strain evidence="11">DSM 14826</strain>
    </source>
</reference>
<evidence type="ECO:0000256" key="6">
    <source>
        <dbReference type="SAM" id="Coils"/>
    </source>
</evidence>
<keyword evidence="4 8" id="KW-1133">Transmembrane helix</keyword>
<keyword evidence="2" id="KW-1003">Cell membrane</keyword>
<protein>
    <submittedName>
        <fullName evidence="10">Anti-sigma factor N-terminus</fullName>
    </submittedName>
</protein>
<dbReference type="AlphaFoldDB" id="A0A1M6QIG9"/>
<evidence type="ECO:0000256" key="1">
    <source>
        <dbReference type="ARBA" id="ARBA00004162"/>
    </source>
</evidence>
<keyword evidence="6" id="KW-0175">Coiled coil</keyword>
<dbReference type="InterPro" id="IPR055431">
    <property type="entry name" value="RsgI_M"/>
</dbReference>
<sequence length="322" mass="37031">MKKVVLETKGKEAILLQEDGTFIKVKNKNYKIGDKVEVKSSVFNKKTILSLAASILFFLIVGGGVFAYNYPYYYVSLDVNPGILLTSNIFNRVIEATAINEEGEKILEDLKIKNRAIEEVIEKTILKLSREYLQEGNADLLISYVSRGNDIKDKRIDRINEIVEKTTEGNGIKGNVTIEVTGYEMVQKAKEAGITPGKYNLITNLLNEEITEENKNSSVSDLMKRFTEEIRNRQEERRENTNREDNGNREENLNKNTNDNGRENSNRNDNQNRQENENRKNQNLNTNTEEENRDENTPEKKTPPFNRNERIPELPTPVGNRR</sequence>
<feature type="compositionally biased region" description="Basic and acidic residues" evidence="7">
    <location>
        <begin position="294"/>
        <end position="312"/>
    </location>
</feature>
<feature type="transmembrane region" description="Helical" evidence="8">
    <location>
        <begin position="48"/>
        <end position="70"/>
    </location>
</feature>
<evidence type="ECO:0000256" key="7">
    <source>
        <dbReference type="SAM" id="MobiDB-lite"/>
    </source>
</evidence>
<evidence type="ECO:0000313" key="11">
    <source>
        <dbReference type="Proteomes" id="UP000243547"/>
    </source>
</evidence>
<gene>
    <name evidence="10" type="ORF">SAMN02745227_01761</name>
</gene>
<keyword evidence="11" id="KW-1185">Reference proteome</keyword>
<dbReference type="Proteomes" id="UP000243547">
    <property type="component" value="Unassembled WGS sequence"/>
</dbReference>
<dbReference type="RefSeq" id="WP_072908028.1">
    <property type="nucleotide sequence ID" value="NZ_FRAI01000021.1"/>
</dbReference>
<evidence type="ECO:0000256" key="3">
    <source>
        <dbReference type="ARBA" id="ARBA00022692"/>
    </source>
</evidence>
<evidence type="ECO:0000313" key="10">
    <source>
        <dbReference type="EMBL" id="SHK19996.1"/>
    </source>
</evidence>